<dbReference type="GO" id="GO:0016020">
    <property type="term" value="C:membrane"/>
    <property type="evidence" value="ECO:0007669"/>
    <property type="project" value="InterPro"/>
</dbReference>
<dbReference type="GO" id="GO:0000155">
    <property type="term" value="F:phosphorelay sensor kinase activity"/>
    <property type="evidence" value="ECO:0007669"/>
    <property type="project" value="InterPro"/>
</dbReference>
<gene>
    <name evidence="6" type="ORF">DEHALATV1_0786</name>
</gene>
<dbReference type="PROSITE" id="PS50109">
    <property type="entry name" value="HIS_KIN"/>
    <property type="match status" value="1"/>
</dbReference>
<proteinExistence type="predicted"/>
<dbReference type="GO" id="GO:0046983">
    <property type="term" value="F:protein dimerization activity"/>
    <property type="evidence" value="ECO:0007669"/>
    <property type="project" value="InterPro"/>
</dbReference>
<keyword evidence="2 6" id="KW-0418">Kinase</keyword>
<name>A0AB33HVL2_9CHLR</name>
<dbReference type="InterPro" id="IPR011712">
    <property type="entry name" value="Sig_transdc_His_kin_sub3_dim/P"/>
</dbReference>
<dbReference type="InterPro" id="IPR000014">
    <property type="entry name" value="PAS"/>
</dbReference>
<keyword evidence="3" id="KW-0902">Two-component regulatory system</keyword>
<dbReference type="SMART" id="SM00387">
    <property type="entry name" value="HATPase_c"/>
    <property type="match status" value="1"/>
</dbReference>
<dbReference type="Pfam" id="PF13188">
    <property type="entry name" value="PAS_8"/>
    <property type="match status" value="1"/>
</dbReference>
<dbReference type="AlphaFoldDB" id="A0AB33HVL2"/>
<evidence type="ECO:0000256" key="3">
    <source>
        <dbReference type="ARBA" id="ARBA00023012"/>
    </source>
</evidence>
<evidence type="ECO:0000256" key="4">
    <source>
        <dbReference type="SAM" id="Coils"/>
    </source>
</evidence>
<dbReference type="Proteomes" id="UP000218257">
    <property type="component" value="Chromosome"/>
</dbReference>
<accession>A0AB33HVL2</accession>
<sequence length="363" mass="41380">MNIANEAKSNNVPFSFNTNLYKALFEYTQTATVVAIDTLILLVNEKFCDLTGYSKLEVEGKMHWTKLMGQFITKRALDVYYKFSNSESSSFYVPESSLLAKDGHTLYVMVFIKKLPGTQYRIYSLTDISHLRDIELALRESNKRLKELSNHLVQARELERKALAQEIHDQLGQALTGFNIDVSLIIKRSKNLDPEIYKSAMCLSEKIQLTIQDVKRIATELRSQILDDMGLVASLEWLSEDFQRRTGIKCWTEIHPKDLKTDPILSVNLFRICQEALTNIIRHSHATTVVIRLYMTPDQLIFQIKDNGIGINMKLIDKNDSFGILGIKERVCMLGGRLKIKGVLNVGTSIVILLPLPRIINNV</sequence>
<evidence type="ECO:0000259" key="5">
    <source>
        <dbReference type="PROSITE" id="PS50109"/>
    </source>
</evidence>
<dbReference type="SUPFAM" id="SSF55785">
    <property type="entry name" value="PYP-like sensor domain (PAS domain)"/>
    <property type="match status" value="1"/>
</dbReference>
<dbReference type="InterPro" id="IPR036890">
    <property type="entry name" value="HATPase_C_sf"/>
</dbReference>
<dbReference type="CDD" id="cd16917">
    <property type="entry name" value="HATPase_UhpB-NarQ-NarX-like"/>
    <property type="match status" value="1"/>
</dbReference>
<dbReference type="PANTHER" id="PTHR24421">
    <property type="entry name" value="NITRATE/NITRITE SENSOR PROTEIN NARX-RELATED"/>
    <property type="match status" value="1"/>
</dbReference>
<dbReference type="SUPFAM" id="SSF55874">
    <property type="entry name" value="ATPase domain of HSP90 chaperone/DNA topoisomerase II/histidine kinase"/>
    <property type="match status" value="1"/>
</dbReference>
<dbReference type="Pfam" id="PF02518">
    <property type="entry name" value="HATPase_c"/>
    <property type="match status" value="1"/>
</dbReference>
<dbReference type="Gene3D" id="3.30.450.20">
    <property type="entry name" value="PAS domain"/>
    <property type="match status" value="1"/>
</dbReference>
<evidence type="ECO:0000313" key="7">
    <source>
        <dbReference type="Proteomes" id="UP000218257"/>
    </source>
</evidence>
<keyword evidence="1" id="KW-0808">Transferase</keyword>
<dbReference type="InterPro" id="IPR035965">
    <property type="entry name" value="PAS-like_dom_sf"/>
</dbReference>
<feature type="coiled-coil region" evidence="4">
    <location>
        <begin position="131"/>
        <end position="165"/>
    </location>
</feature>
<dbReference type="Gene3D" id="3.30.565.10">
    <property type="entry name" value="Histidine kinase-like ATPase, C-terminal domain"/>
    <property type="match status" value="1"/>
</dbReference>
<dbReference type="InterPro" id="IPR050482">
    <property type="entry name" value="Sensor_HK_TwoCompSys"/>
</dbReference>
<dbReference type="CDD" id="cd00130">
    <property type="entry name" value="PAS"/>
    <property type="match status" value="1"/>
</dbReference>
<evidence type="ECO:0000313" key="6">
    <source>
        <dbReference type="EMBL" id="BAZ97414.1"/>
    </source>
</evidence>
<feature type="domain" description="Histidine kinase" evidence="5">
    <location>
        <begin position="269"/>
        <end position="358"/>
    </location>
</feature>
<dbReference type="InterPro" id="IPR003594">
    <property type="entry name" value="HATPase_dom"/>
</dbReference>
<evidence type="ECO:0000256" key="2">
    <source>
        <dbReference type="ARBA" id="ARBA00022777"/>
    </source>
</evidence>
<organism evidence="6 7">
    <name type="scientific">Dehalococcoides mccartyi</name>
    <dbReference type="NCBI Taxonomy" id="61435"/>
    <lineage>
        <taxon>Bacteria</taxon>
        <taxon>Bacillati</taxon>
        <taxon>Chloroflexota</taxon>
        <taxon>Dehalococcoidia</taxon>
        <taxon>Dehalococcoidales</taxon>
        <taxon>Dehalococcoidaceae</taxon>
        <taxon>Dehalococcoides</taxon>
    </lineage>
</organism>
<reference evidence="6 7" key="1">
    <citation type="journal article" date="2017" name="Sci. Rep.">
        <title>Isolation and genomic characterization of a Dehalococcoides strain suggests genomic rearrangement during culture.</title>
        <authorList>
            <person name="Yohda M."/>
            <person name="Ikegami K."/>
            <person name="Aita Y."/>
            <person name="Kitajima M."/>
            <person name="Takechi A."/>
            <person name="Iwamoto M."/>
            <person name="Fukuda T."/>
            <person name="Tamura N."/>
            <person name="Shibasaki J."/>
            <person name="Koike S."/>
            <person name="Komatsu D."/>
            <person name="Miyagi S."/>
            <person name="Nishimura M."/>
            <person name="Uchino Y."/>
            <person name="Shiroma A."/>
            <person name="Shimoji M."/>
            <person name="Tamotsu H."/>
            <person name="Ashimine N."/>
            <person name="Shinzato M."/>
            <person name="Ohki S."/>
            <person name="Nakano K."/>
            <person name="Teruya K."/>
            <person name="Satou K."/>
            <person name="Hirano T."/>
            <person name="Yagi O."/>
        </authorList>
    </citation>
    <scope>NUCLEOTIDE SEQUENCE [LARGE SCALE GENOMIC DNA]</scope>
    <source>
        <strain evidence="6 7">UCH-ATV1</strain>
    </source>
</reference>
<evidence type="ECO:0000256" key="1">
    <source>
        <dbReference type="ARBA" id="ARBA00022679"/>
    </source>
</evidence>
<dbReference type="EMBL" id="AP017649">
    <property type="protein sequence ID" value="BAZ97414.1"/>
    <property type="molecule type" value="Genomic_DNA"/>
</dbReference>
<dbReference type="RefSeq" id="WP_011929138.1">
    <property type="nucleotide sequence ID" value="NZ_AP017649.1"/>
</dbReference>
<dbReference type="Gene3D" id="1.20.5.1930">
    <property type="match status" value="1"/>
</dbReference>
<protein>
    <submittedName>
        <fullName evidence="6">PAS/PAC sensor signal transduction histidine kinase</fullName>
    </submittedName>
</protein>
<dbReference type="InterPro" id="IPR005467">
    <property type="entry name" value="His_kinase_dom"/>
</dbReference>
<dbReference type="NCBIfam" id="TIGR00229">
    <property type="entry name" value="sensory_box"/>
    <property type="match status" value="1"/>
</dbReference>
<dbReference type="PANTHER" id="PTHR24421:SF59">
    <property type="entry name" value="OXYGEN SENSOR HISTIDINE KINASE NREB"/>
    <property type="match status" value="1"/>
</dbReference>
<dbReference type="Pfam" id="PF07730">
    <property type="entry name" value="HisKA_3"/>
    <property type="match status" value="1"/>
</dbReference>
<keyword evidence="4" id="KW-0175">Coiled coil</keyword>